<evidence type="ECO:0000313" key="3">
    <source>
        <dbReference type="Proteomes" id="UP000317010"/>
    </source>
</evidence>
<keyword evidence="3" id="KW-1185">Reference proteome</keyword>
<sequence length="104" mass="11302">MVQHKTPLLILCSFLIGFASCKKSNVNPHSGPGKDLVLSAIEQQKVTYDNAFTLKLFKNLDSANTTNYNLFVSPLSVSFALGMTSNGANGTTLMHLKKCLILII</sequence>
<dbReference type="EMBL" id="VLLI01000004">
    <property type="protein sequence ID" value="TWJ01570.1"/>
    <property type="molecule type" value="Genomic_DNA"/>
</dbReference>
<organism evidence="2 3">
    <name type="scientific">Mucilaginibacter frigoritolerans</name>
    <dbReference type="NCBI Taxonomy" id="652788"/>
    <lineage>
        <taxon>Bacteria</taxon>
        <taxon>Pseudomonadati</taxon>
        <taxon>Bacteroidota</taxon>
        <taxon>Sphingobacteriia</taxon>
        <taxon>Sphingobacteriales</taxon>
        <taxon>Sphingobacteriaceae</taxon>
        <taxon>Mucilaginibacter</taxon>
    </lineage>
</organism>
<dbReference type="InterPro" id="IPR023796">
    <property type="entry name" value="Serpin_dom"/>
</dbReference>
<dbReference type="SUPFAM" id="SSF56574">
    <property type="entry name" value="Serpins"/>
    <property type="match status" value="1"/>
</dbReference>
<reference evidence="2 3" key="1">
    <citation type="submission" date="2019-07" db="EMBL/GenBank/DDBJ databases">
        <title>Genomic Encyclopedia of Archaeal and Bacterial Type Strains, Phase II (KMG-II): from individual species to whole genera.</title>
        <authorList>
            <person name="Goeker M."/>
        </authorList>
    </citation>
    <scope>NUCLEOTIDE SEQUENCE [LARGE SCALE GENOMIC DNA]</scope>
    <source>
        <strain evidence="2 3">ATCC BAA-1854</strain>
    </source>
</reference>
<evidence type="ECO:0000313" key="2">
    <source>
        <dbReference type="EMBL" id="TWJ01570.1"/>
    </source>
</evidence>
<name>A0A562U6W8_9SPHI</name>
<proteinExistence type="predicted"/>
<gene>
    <name evidence="2" type="ORF">JN11_01721</name>
</gene>
<dbReference type="Proteomes" id="UP000317010">
    <property type="component" value="Unassembled WGS sequence"/>
</dbReference>
<evidence type="ECO:0000259" key="1">
    <source>
        <dbReference type="Pfam" id="PF00079"/>
    </source>
</evidence>
<dbReference type="InterPro" id="IPR036186">
    <property type="entry name" value="Serpin_sf"/>
</dbReference>
<dbReference type="Gene3D" id="3.30.497.10">
    <property type="entry name" value="Antithrombin, subunit I, domain 2"/>
    <property type="match status" value="1"/>
</dbReference>
<dbReference type="PROSITE" id="PS51257">
    <property type="entry name" value="PROKAR_LIPOPROTEIN"/>
    <property type="match status" value="1"/>
</dbReference>
<dbReference type="AlphaFoldDB" id="A0A562U6W8"/>
<feature type="domain" description="Serpin" evidence="1">
    <location>
        <begin position="50"/>
        <end position="100"/>
    </location>
</feature>
<dbReference type="Pfam" id="PF00079">
    <property type="entry name" value="Serpin"/>
    <property type="match status" value="1"/>
</dbReference>
<dbReference type="InterPro" id="IPR042178">
    <property type="entry name" value="Serpin_sf_1"/>
</dbReference>
<comment type="caution">
    <text evidence="2">The sequence shown here is derived from an EMBL/GenBank/DDBJ whole genome shotgun (WGS) entry which is preliminary data.</text>
</comment>
<protein>
    <submittedName>
        <fullName evidence="2">Serpin B</fullName>
    </submittedName>
</protein>
<accession>A0A562U6W8</accession>